<name>A0A1V0S8I9_9VIRU</name>
<protein>
    <submittedName>
        <fullName evidence="2">Uncharacterized protein</fullName>
    </submittedName>
</protein>
<accession>A0A1V0S8I9</accession>
<gene>
    <name evidence="2" type="ORF">Catovirus_1_69</name>
</gene>
<evidence type="ECO:0000256" key="1">
    <source>
        <dbReference type="SAM" id="Coils"/>
    </source>
</evidence>
<reference evidence="2" key="1">
    <citation type="journal article" date="2017" name="Science">
        <title>Giant viruses with an expanded complement of translation system components.</title>
        <authorList>
            <person name="Schulz F."/>
            <person name="Yutin N."/>
            <person name="Ivanova N.N."/>
            <person name="Ortega D.R."/>
            <person name="Lee T.K."/>
            <person name="Vierheilig J."/>
            <person name="Daims H."/>
            <person name="Horn M."/>
            <person name="Wagner M."/>
            <person name="Jensen G.J."/>
            <person name="Kyrpides N.C."/>
            <person name="Koonin E.V."/>
            <person name="Woyke T."/>
        </authorList>
    </citation>
    <scope>NUCLEOTIDE SEQUENCE</scope>
    <source>
        <strain evidence="2">CTV1</strain>
    </source>
</reference>
<proteinExistence type="predicted"/>
<organism evidence="2">
    <name type="scientific">Catovirus CTV1</name>
    <dbReference type="NCBI Taxonomy" id="1977631"/>
    <lineage>
        <taxon>Viruses</taxon>
        <taxon>Varidnaviria</taxon>
        <taxon>Bamfordvirae</taxon>
        <taxon>Nucleocytoviricota</taxon>
        <taxon>Megaviricetes</taxon>
        <taxon>Imitervirales</taxon>
        <taxon>Mimiviridae</taxon>
        <taxon>Klosneuvirinae</taxon>
        <taxon>Catovirus</taxon>
    </lineage>
</organism>
<evidence type="ECO:0000313" key="2">
    <source>
        <dbReference type="EMBL" id="ARF08019.1"/>
    </source>
</evidence>
<sequence>MNDLQRQLFYDYVNEILNKYQANRKKIKELTEELLKCKQKTSPEVNLKQAEELVKSKEIELERKEKIIQEKERQIEELQKENNTIKQTRESGSNFIKECKKYNREESRYKKKLNLDKYEIKKRFERISNEPDQQKRNILSSEIGRLYFNDKLRNINESGLIEKTCTNLSKLIGGSNMDEMKIGKYLKKYEMDRNNKSDIYLEKLKEYTNNMKGGGDSLIEINSDNTGTYIKNIIEGRYKLISDLNLLKKEINKTEVRDCVNNQFTDVKSDMDSDNIGFKRSDYNLKMGCFQTIVGMTKEKVNSEKIYMFKKYFNTLFTDVYVQNYLDKGTYSLLTNYLYFTMTSAFKKFVQIYNEYNVKKLREEDIILMYKGGNTIRFYINNLYKNINFGTSQKANAGKDKLKRILNGLNRGDWDYYVYIDYKRLVTILNSEELSRLRKQIEQLTSFILYEIKGQLYDFLKASYVKNNLGAVLNLKAWSTETEERIQNFIRDYNEFSNKPINKLEIDSIITYDDIVKKDSIEPLPAKERKILDKKSFNLVATNKLENINGSQRSSIAYMEVFNFFIDNGLEEYLPSKDIISPIYVQFNGNMHIVHNYVNVVISLFRLKLNNKLILKINDNIVKLNIPVELIDVSISHEVDNKIHFTELLNNGSKKMETLNLKIGEEKQIPVNIPSADYMFYDINIIIIKEILFMWQEKKYDKRIMRSLLLSLICMIQRNTNIYTLFNQYNQLISALTELNTLNNINEKYDYVVNKFNPTIEILDTGKSYERQNIRIATSFNFYLDTILCKHIQHIIIVKYLTEIKKGADVSKFRYKKYCDYLLEIHKNIETNASNYGVSAYIAVTPYSEIIRDLEKIYNENFDVFEKKMISIVSDIAIILEGIIDSNIKNINLSFENITELF</sequence>
<dbReference type="EMBL" id="KY684083">
    <property type="protein sequence ID" value="ARF08019.1"/>
    <property type="molecule type" value="Genomic_DNA"/>
</dbReference>
<keyword evidence="1" id="KW-0175">Coiled coil</keyword>
<feature type="coiled-coil region" evidence="1">
    <location>
        <begin position="13"/>
        <end position="91"/>
    </location>
</feature>